<dbReference type="Pfam" id="PF00732">
    <property type="entry name" value="GMC_oxred_N"/>
    <property type="match status" value="1"/>
</dbReference>
<accession>A0A371RLD7</accession>
<feature type="binding site" evidence="5">
    <location>
        <position position="86"/>
    </location>
    <ligand>
        <name>FAD</name>
        <dbReference type="ChEBI" id="CHEBI:57692"/>
    </ligand>
</feature>
<comment type="cofactor">
    <cofactor evidence="1 5">
        <name>FAD</name>
        <dbReference type="ChEBI" id="CHEBI:57692"/>
    </cofactor>
</comment>
<evidence type="ECO:0000256" key="7">
    <source>
        <dbReference type="SAM" id="MobiDB-lite"/>
    </source>
</evidence>
<dbReference type="EC" id="1.1.99.1" evidence="10"/>
<evidence type="ECO:0000313" key="10">
    <source>
        <dbReference type="EMBL" id="RFB06279.1"/>
    </source>
</evidence>
<dbReference type="SUPFAM" id="SSF51905">
    <property type="entry name" value="FAD/NAD(P)-binding domain"/>
    <property type="match status" value="1"/>
</dbReference>
<dbReference type="GO" id="GO:0050660">
    <property type="term" value="F:flavin adenine dinucleotide binding"/>
    <property type="evidence" value="ECO:0007669"/>
    <property type="project" value="InterPro"/>
</dbReference>
<reference evidence="10 11" key="1">
    <citation type="submission" date="2018-08" db="EMBL/GenBank/DDBJ databases">
        <title>Parvularcula sp. SM1705, isolated from surface water of the South Sea China.</title>
        <authorList>
            <person name="Sun L."/>
        </authorList>
    </citation>
    <scope>NUCLEOTIDE SEQUENCE [LARGE SCALE GENOMIC DNA]</scope>
    <source>
        <strain evidence="10 11">SM1705</strain>
    </source>
</reference>
<keyword evidence="11" id="KW-1185">Reference proteome</keyword>
<dbReference type="PIRSF" id="PIRSF000137">
    <property type="entry name" value="Alcohol_oxidase"/>
    <property type="match status" value="1"/>
</dbReference>
<dbReference type="PANTHER" id="PTHR11552">
    <property type="entry name" value="GLUCOSE-METHANOL-CHOLINE GMC OXIDOREDUCTASE"/>
    <property type="match status" value="1"/>
</dbReference>
<evidence type="ECO:0000256" key="1">
    <source>
        <dbReference type="ARBA" id="ARBA00001974"/>
    </source>
</evidence>
<dbReference type="InterPro" id="IPR012132">
    <property type="entry name" value="GMC_OxRdtase"/>
</dbReference>
<name>A0A371RLD7_9PROT</name>
<feature type="compositionally biased region" description="Basic and acidic residues" evidence="7">
    <location>
        <begin position="392"/>
        <end position="407"/>
    </location>
</feature>
<dbReference type="PROSITE" id="PS00624">
    <property type="entry name" value="GMC_OXRED_2"/>
    <property type="match status" value="1"/>
</dbReference>
<keyword evidence="4 5" id="KW-0274">FAD</keyword>
<comment type="similarity">
    <text evidence="2 6">Belongs to the GMC oxidoreductase family.</text>
</comment>
<dbReference type="PANTHER" id="PTHR11552:SF147">
    <property type="entry name" value="CHOLINE DEHYDROGENASE, MITOCHONDRIAL"/>
    <property type="match status" value="1"/>
</dbReference>
<dbReference type="GO" id="GO:0008812">
    <property type="term" value="F:choline dehydrogenase activity"/>
    <property type="evidence" value="ECO:0007669"/>
    <property type="project" value="UniProtKB-EC"/>
</dbReference>
<keyword evidence="10" id="KW-0560">Oxidoreductase</keyword>
<dbReference type="OrthoDB" id="9785276at2"/>
<feature type="domain" description="Glucose-methanol-choline oxidoreductase N-terminal" evidence="8">
    <location>
        <begin position="84"/>
        <end position="107"/>
    </location>
</feature>
<organism evidence="10 11">
    <name type="scientific">Parvularcula marina</name>
    <dbReference type="NCBI Taxonomy" id="2292771"/>
    <lineage>
        <taxon>Bacteria</taxon>
        <taxon>Pseudomonadati</taxon>
        <taxon>Pseudomonadota</taxon>
        <taxon>Alphaproteobacteria</taxon>
        <taxon>Parvularculales</taxon>
        <taxon>Parvularculaceae</taxon>
        <taxon>Parvularcula</taxon>
    </lineage>
</organism>
<gene>
    <name evidence="10" type="ORF">DX908_13980</name>
</gene>
<proteinExistence type="inferred from homology"/>
<dbReference type="AlphaFoldDB" id="A0A371RLD7"/>
<dbReference type="PROSITE" id="PS00623">
    <property type="entry name" value="GMC_OXRED_1"/>
    <property type="match status" value="1"/>
</dbReference>
<dbReference type="Gene3D" id="3.50.50.60">
    <property type="entry name" value="FAD/NAD(P)-binding domain"/>
    <property type="match status" value="1"/>
</dbReference>
<evidence type="ECO:0000256" key="4">
    <source>
        <dbReference type="ARBA" id="ARBA00022827"/>
    </source>
</evidence>
<feature type="binding site" evidence="5">
    <location>
        <begin position="94"/>
        <end position="97"/>
    </location>
    <ligand>
        <name>FAD</name>
        <dbReference type="ChEBI" id="CHEBI:57692"/>
    </ligand>
</feature>
<dbReference type="EMBL" id="QUQO01000001">
    <property type="protein sequence ID" value="RFB06279.1"/>
    <property type="molecule type" value="Genomic_DNA"/>
</dbReference>
<evidence type="ECO:0000256" key="5">
    <source>
        <dbReference type="PIRSR" id="PIRSR000137-2"/>
    </source>
</evidence>
<dbReference type="Proteomes" id="UP000264589">
    <property type="component" value="Unassembled WGS sequence"/>
</dbReference>
<sequence>MHDLGTYDFIIAGAGSAGCVLANRLSASGRHSVLLLEAGEEDRNIWIHIPLGYGKLFRDPKVNWLYKTEPQTELNNRQIGQPRGKVLGGSSSINGLVYIRGHRQDYDDWRDLGAAGWGFDDVLPYFRKAENQMRGSDEWHGVDGPLPVSDQRDPHTLCDAFISAAGEAGHPANPDFNGASQEGAGYYQTTSRNGVRVSAARAYLTPIRSRKNLRVVTGANVTRLTMAANGSVTGVEWSGKEGECRASAGREVLLSAGAIGSPQIMQLSGLGPAAWLRDLDIEVCQDMPGVGAALQDHLQTRIVTRSKQSVTFNDDMRNLFRTALVGAKYVLSRRGPLTVSAGYAGGFFRTDSNLKQPDIQCHFINFSTDAMGDRLHPFSAFTASSCQLRPESRGSVRIQSKDPKVAPKIDPNYLSTKTDRQISVEGVKLIREILRQPALSGYAESELEPGANIDTDDDILDYIRRTGSSIYHPSCTVRMAGPDAVLDTRLKVKGVPGLRVIDGSVMPFVVSGNTHAAIVMIAEKAADMILEDCR</sequence>
<evidence type="ECO:0000313" key="11">
    <source>
        <dbReference type="Proteomes" id="UP000264589"/>
    </source>
</evidence>
<dbReference type="Pfam" id="PF05199">
    <property type="entry name" value="GMC_oxred_C"/>
    <property type="match status" value="1"/>
</dbReference>
<dbReference type="RefSeq" id="WP_116392914.1">
    <property type="nucleotide sequence ID" value="NZ_QUQO01000001.1"/>
</dbReference>
<feature type="region of interest" description="Disordered" evidence="7">
    <location>
        <begin position="392"/>
        <end position="412"/>
    </location>
</feature>
<protein>
    <submittedName>
        <fullName evidence="10">Choline dehydrogenase</fullName>
        <ecNumber evidence="10">1.1.99.1</ecNumber>
    </submittedName>
</protein>
<dbReference type="FunCoup" id="A0A371RLD7">
    <property type="interactions" value="198"/>
</dbReference>
<feature type="binding site" evidence="5">
    <location>
        <position position="221"/>
    </location>
    <ligand>
        <name>FAD</name>
        <dbReference type="ChEBI" id="CHEBI:57692"/>
    </ligand>
</feature>
<dbReference type="Gene3D" id="3.30.560.10">
    <property type="entry name" value="Glucose Oxidase, domain 3"/>
    <property type="match status" value="1"/>
</dbReference>
<keyword evidence="3 6" id="KW-0285">Flavoprotein</keyword>
<evidence type="ECO:0000256" key="6">
    <source>
        <dbReference type="RuleBase" id="RU003968"/>
    </source>
</evidence>
<dbReference type="SUPFAM" id="SSF54373">
    <property type="entry name" value="FAD-linked reductases, C-terminal domain"/>
    <property type="match status" value="1"/>
</dbReference>
<feature type="binding site" evidence="5">
    <location>
        <position position="503"/>
    </location>
    <ligand>
        <name>FAD</name>
        <dbReference type="ChEBI" id="CHEBI:57692"/>
    </ligand>
</feature>
<dbReference type="NCBIfam" id="NF002550">
    <property type="entry name" value="PRK02106.1"/>
    <property type="match status" value="1"/>
</dbReference>
<dbReference type="InParanoid" id="A0A371RLD7"/>
<dbReference type="InterPro" id="IPR007867">
    <property type="entry name" value="GMC_OxRtase_C"/>
</dbReference>
<dbReference type="InterPro" id="IPR036188">
    <property type="entry name" value="FAD/NAD-bd_sf"/>
</dbReference>
<feature type="domain" description="Glucose-methanol-choline oxidoreductase N-terminal" evidence="9">
    <location>
        <begin position="257"/>
        <end position="271"/>
    </location>
</feature>
<comment type="caution">
    <text evidence="10">The sequence shown here is derived from an EMBL/GenBank/DDBJ whole genome shotgun (WGS) entry which is preliminary data.</text>
</comment>
<evidence type="ECO:0000256" key="2">
    <source>
        <dbReference type="ARBA" id="ARBA00010790"/>
    </source>
</evidence>
<evidence type="ECO:0000259" key="8">
    <source>
        <dbReference type="PROSITE" id="PS00623"/>
    </source>
</evidence>
<dbReference type="InterPro" id="IPR000172">
    <property type="entry name" value="GMC_OxRdtase_N"/>
</dbReference>
<evidence type="ECO:0000259" key="9">
    <source>
        <dbReference type="PROSITE" id="PS00624"/>
    </source>
</evidence>
<evidence type="ECO:0000256" key="3">
    <source>
        <dbReference type="ARBA" id="ARBA00022630"/>
    </source>
</evidence>